<dbReference type="InterPro" id="IPR002487">
    <property type="entry name" value="TF_Kbox"/>
</dbReference>
<evidence type="ECO:0000259" key="9">
    <source>
        <dbReference type="PROSITE" id="PS51297"/>
    </source>
</evidence>
<dbReference type="PROSITE" id="PS00350">
    <property type="entry name" value="MADS_BOX_1"/>
    <property type="match status" value="1"/>
</dbReference>
<keyword evidence="3" id="KW-0238">DNA-binding</keyword>
<dbReference type="CDD" id="cd00265">
    <property type="entry name" value="MADS_MEF2_like"/>
    <property type="match status" value="1"/>
</dbReference>
<dbReference type="AlphaFoldDB" id="A0A9D4UF88"/>
<dbReference type="PROSITE" id="PS50066">
    <property type="entry name" value="MADS_BOX_2"/>
    <property type="match status" value="1"/>
</dbReference>
<evidence type="ECO:0000256" key="1">
    <source>
        <dbReference type="ARBA" id="ARBA00004123"/>
    </source>
</evidence>
<evidence type="ECO:0000256" key="4">
    <source>
        <dbReference type="ARBA" id="ARBA00023163"/>
    </source>
</evidence>
<accession>A0A9D4UF88</accession>
<gene>
    <name evidence="10" type="ORF">GOP47_0018760</name>
</gene>
<dbReference type="GO" id="GO:0046983">
    <property type="term" value="F:protein dimerization activity"/>
    <property type="evidence" value="ECO:0007669"/>
    <property type="project" value="InterPro"/>
</dbReference>
<dbReference type="SUPFAM" id="SSF55455">
    <property type="entry name" value="SRF-like"/>
    <property type="match status" value="1"/>
</dbReference>
<dbReference type="Proteomes" id="UP000886520">
    <property type="component" value="Chromosome 18"/>
</dbReference>
<evidence type="ECO:0000256" key="7">
    <source>
        <dbReference type="SAM" id="MobiDB-lite"/>
    </source>
</evidence>
<evidence type="ECO:0000313" key="10">
    <source>
        <dbReference type="EMBL" id="KAI5066136.1"/>
    </source>
</evidence>
<keyword evidence="4" id="KW-0804">Transcription</keyword>
<keyword evidence="5" id="KW-0539">Nucleus</keyword>
<evidence type="ECO:0000259" key="8">
    <source>
        <dbReference type="PROSITE" id="PS50066"/>
    </source>
</evidence>
<reference evidence="10" key="1">
    <citation type="submission" date="2021-01" db="EMBL/GenBank/DDBJ databases">
        <title>Adiantum capillus-veneris genome.</title>
        <authorList>
            <person name="Fang Y."/>
            <person name="Liao Q."/>
        </authorList>
    </citation>
    <scope>NUCLEOTIDE SEQUENCE</scope>
    <source>
        <strain evidence="10">H3</strain>
        <tissue evidence="10">Leaf</tissue>
    </source>
</reference>
<evidence type="ECO:0000256" key="6">
    <source>
        <dbReference type="SAM" id="Coils"/>
    </source>
</evidence>
<dbReference type="GO" id="GO:0005634">
    <property type="term" value="C:nucleus"/>
    <property type="evidence" value="ECO:0007669"/>
    <property type="project" value="UniProtKB-SubCell"/>
</dbReference>
<dbReference type="SMART" id="SM00432">
    <property type="entry name" value="MADS"/>
    <property type="match status" value="1"/>
</dbReference>
<dbReference type="InterPro" id="IPR036879">
    <property type="entry name" value="TF_MADSbox_sf"/>
</dbReference>
<organism evidence="10 11">
    <name type="scientific">Adiantum capillus-veneris</name>
    <name type="common">Maidenhair fern</name>
    <dbReference type="NCBI Taxonomy" id="13818"/>
    <lineage>
        <taxon>Eukaryota</taxon>
        <taxon>Viridiplantae</taxon>
        <taxon>Streptophyta</taxon>
        <taxon>Embryophyta</taxon>
        <taxon>Tracheophyta</taxon>
        <taxon>Polypodiopsida</taxon>
        <taxon>Polypodiidae</taxon>
        <taxon>Polypodiales</taxon>
        <taxon>Pteridineae</taxon>
        <taxon>Pteridaceae</taxon>
        <taxon>Vittarioideae</taxon>
        <taxon>Adiantum</taxon>
    </lineage>
</organism>
<dbReference type="PROSITE" id="PS51297">
    <property type="entry name" value="K_BOX"/>
    <property type="match status" value="1"/>
</dbReference>
<keyword evidence="2" id="KW-0805">Transcription regulation</keyword>
<evidence type="ECO:0000256" key="2">
    <source>
        <dbReference type="ARBA" id="ARBA00023015"/>
    </source>
</evidence>
<feature type="domain" description="K-box" evidence="9">
    <location>
        <begin position="91"/>
        <end position="182"/>
    </location>
</feature>
<dbReference type="InterPro" id="IPR050142">
    <property type="entry name" value="MADS-box/MEF2_TF"/>
</dbReference>
<dbReference type="GO" id="GO:0045944">
    <property type="term" value="P:positive regulation of transcription by RNA polymerase II"/>
    <property type="evidence" value="ECO:0007669"/>
    <property type="project" value="InterPro"/>
</dbReference>
<evidence type="ECO:0000256" key="5">
    <source>
        <dbReference type="ARBA" id="ARBA00023242"/>
    </source>
</evidence>
<comment type="subcellular location">
    <subcellularLocation>
        <location evidence="1">Nucleus</location>
    </subcellularLocation>
</comment>
<dbReference type="PANTHER" id="PTHR48019">
    <property type="entry name" value="SERUM RESPONSE FACTOR HOMOLOG"/>
    <property type="match status" value="1"/>
</dbReference>
<dbReference type="InterPro" id="IPR033896">
    <property type="entry name" value="MEF2-like_N"/>
</dbReference>
<name>A0A9D4UF88_ADICA</name>
<keyword evidence="6" id="KW-0175">Coiled coil</keyword>
<dbReference type="OrthoDB" id="1898716at2759"/>
<dbReference type="PRINTS" id="PR00404">
    <property type="entry name" value="MADSDOMAIN"/>
</dbReference>
<evidence type="ECO:0000313" key="11">
    <source>
        <dbReference type="Proteomes" id="UP000886520"/>
    </source>
</evidence>
<dbReference type="Gene3D" id="3.40.1810.10">
    <property type="entry name" value="Transcription factor, MADS-box"/>
    <property type="match status" value="1"/>
</dbReference>
<feature type="coiled-coil region" evidence="6">
    <location>
        <begin position="144"/>
        <end position="182"/>
    </location>
</feature>
<protein>
    <submittedName>
        <fullName evidence="10">Uncharacterized protein</fullName>
    </submittedName>
</protein>
<feature type="domain" description="MADS-box" evidence="8">
    <location>
        <begin position="1"/>
        <end position="61"/>
    </location>
</feature>
<dbReference type="Pfam" id="PF00319">
    <property type="entry name" value="SRF-TF"/>
    <property type="match status" value="1"/>
</dbReference>
<proteinExistence type="predicted"/>
<dbReference type="InterPro" id="IPR002100">
    <property type="entry name" value="TF_MADSbox"/>
</dbReference>
<dbReference type="EMBL" id="JABFUD020000018">
    <property type="protein sequence ID" value="KAI5066136.1"/>
    <property type="molecule type" value="Genomic_DNA"/>
</dbReference>
<evidence type="ECO:0000256" key="3">
    <source>
        <dbReference type="ARBA" id="ARBA00023125"/>
    </source>
</evidence>
<feature type="region of interest" description="Disordered" evidence="7">
    <location>
        <begin position="195"/>
        <end position="225"/>
    </location>
</feature>
<dbReference type="GO" id="GO:0000977">
    <property type="term" value="F:RNA polymerase II transcription regulatory region sequence-specific DNA binding"/>
    <property type="evidence" value="ECO:0007669"/>
    <property type="project" value="InterPro"/>
</dbReference>
<feature type="compositionally biased region" description="Polar residues" evidence="7">
    <location>
        <begin position="196"/>
        <end position="206"/>
    </location>
</feature>
<sequence length="225" mass="25769">MGRSKIEMKRIDNRTRRQVTFCKRRMGLVKKARELSVLCDANVGLIVFSSSGRLFQYAEGRSMPEIIRSYCNVDACEDLAARPTCVEAKDTTDFEAKLMHLKQECQRLKREEGKRSGAAEALEVLSMEELVCLEREGESILRSIRERQERLRTAEKEESLKKEELLRENEKLRKEVEALHRAKWQGCGLQADKATSACSSHSISHQPSRDSDDDSSDSFLQLRLS</sequence>
<keyword evidence="11" id="KW-1185">Reference proteome</keyword>
<comment type="caution">
    <text evidence="10">The sequence shown here is derived from an EMBL/GenBank/DDBJ whole genome shotgun (WGS) entry which is preliminary data.</text>
</comment>
<dbReference type="GO" id="GO:0003700">
    <property type="term" value="F:DNA-binding transcription factor activity"/>
    <property type="evidence" value="ECO:0007669"/>
    <property type="project" value="InterPro"/>
</dbReference>